<protein>
    <submittedName>
        <fullName evidence="2">Uncharacterized protein</fullName>
    </submittedName>
</protein>
<dbReference type="Proteomes" id="UP000655589">
    <property type="component" value="Unassembled WGS sequence"/>
</dbReference>
<feature type="transmembrane region" description="Helical" evidence="1">
    <location>
        <begin position="128"/>
        <end position="151"/>
    </location>
</feature>
<dbReference type="InterPro" id="IPR045393">
    <property type="entry name" value="DUF6518"/>
</dbReference>
<dbReference type="AlphaFoldDB" id="A0A8H9GEJ2"/>
<keyword evidence="1" id="KW-0472">Membrane</keyword>
<dbReference type="EMBL" id="BMPT01000003">
    <property type="protein sequence ID" value="GGM16177.1"/>
    <property type="molecule type" value="Genomic_DNA"/>
</dbReference>
<sequence>MILTVALVFWSRLRTGPAAALGTATFVVLLLGYSVAAQLRGYYYDPTTWLVIGIVVGPFVGVAAAWLRGTGLGAALAAGVLAGVGLGEAVYGLTVVHETTSPVYWSVLGVAALALLVGMLVRRVRGPLPAAVAVVTALVVTAGVPVGYASLG</sequence>
<reference evidence="2" key="1">
    <citation type="journal article" date="2014" name="Int. J. Syst. Evol. Microbiol.">
        <title>Complete genome sequence of Corynebacterium casei LMG S-19264T (=DSM 44701T), isolated from a smear-ripened cheese.</title>
        <authorList>
            <consortium name="US DOE Joint Genome Institute (JGI-PGF)"/>
            <person name="Walter F."/>
            <person name="Albersmeier A."/>
            <person name="Kalinowski J."/>
            <person name="Ruckert C."/>
        </authorList>
    </citation>
    <scope>NUCLEOTIDE SEQUENCE</scope>
    <source>
        <strain evidence="2">JCM 3051</strain>
    </source>
</reference>
<accession>A0A8H9GEJ2</accession>
<dbReference type="RefSeq" id="WP_229785014.1">
    <property type="nucleotide sequence ID" value="NZ_BMPT01000003.1"/>
</dbReference>
<reference evidence="2" key="2">
    <citation type="submission" date="2020-09" db="EMBL/GenBank/DDBJ databases">
        <authorList>
            <person name="Sun Q."/>
            <person name="Ohkuma M."/>
        </authorList>
    </citation>
    <scope>NUCLEOTIDE SEQUENCE</scope>
    <source>
        <strain evidence="2">JCM 3051</strain>
    </source>
</reference>
<organism evidence="2 3">
    <name type="scientific">Promicromonospora citrea</name>
    <dbReference type="NCBI Taxonomy" id="43677"/>
    <lineage>
        <taxon>Bacteria</taxon>
        <taxon>Bacillati</taxon>
        <taxon>Actinomycetota</taxon>
        <taxon>Actinomycetes</taxon>
        <taxon>Micrococcales</taxon>
        <taxon>Promicromonosporaceae</taxon>
        <taxon>Promicromonospora</taxon>
    </lineage>
</organism>
<evidence type="ECO:0000313" key="2">
    <source>
        <dbReference type="EMBL" id="GGM16177.1"/>
    </source>
</evidence>
<keyword evidence="3" id="KW-1185">Reference proteome</keyword>
<comment type="caution">
    <text evidence="2">The sequence shown here is derived from an EMBL/GenBank/DDBJ whole genome shotgun (WGS) entry which is preliminary data.</text>
</comment>
<keyword evidence="1" id="KW-1133">Transmembrane helix</keyword>
<keyword evidence="1" id="KW-0812">Transmembrane</keyword>
<feature type="transmembrane region" description="Helical" evidence="1">
    <location>
        <begin position="74"/>
        <end position="97"/>
    </location>
</feature>
<proteinExistence type="predicted"/>
<evidence type="ECO:0000256" key="1">
    <source>
        <dbReference type="SAM" id="Phobius"/>
    </source>
</evidence>
<dbReference type="Pfam" id="PF20128">
    <property type="entry name" value="DUF6518"/>
    <property type="match status" value="1"/>
</dbReference>
<feature type="transmembrane region" description="Helical" evidence="1">
    <location>
        <begin position="46"/>
        <end position="67"/>
    </location>
</feature>
<gene>
    <name evidence="2" type="ORF">GCM10010102_09760</name>
</gene>
<name>A0A8H9GEJ2_9MICO</name>
<feature type="transmembrane region" description="Helical" evidence="1">
    <location>
        <begin position="103"/>
        <end position="121"/>
    </location>
</feature>
<evidence type="ECO:0000313" key="3">
    <source>
        <dbReference type="Proteomes" id="UP000655589"/>
    </source>
</evidence>